<organism evidence="4 5">
    <name type="scientific">Quillaja saponaria</name>
    <name type="common">Soap bark tree</name>
    <dbReference type="NCBI Taxonomy" id="32244"/>
    <lineage>
        <taxon>Eukaryota</taxon>
        <taxon>Viridiplantae</taxon>
        <taxon>Streptophyta</taxon>
        <taxon>Embryophyta</taxon>
        <taxon>Tracheophyta</taxon>
        <taxon>Spermatophyta</taxon>
        <taxon>Magnoliopsida</taxon>
        <taxon>eudicotyledons</taxon>
        <taxon>Gunneridae</taxon>
        <taxon>Pentapetalae</taxon>
        <taxon>rosids</taxon>
        <taxon>fabids</taxon>
        <taxon>Fabales</taxon>
        <taxon>Quillajaceae</taxon>
        <taxon>Quillaja</taxon>
    </lineage>
</organism>
<keyword evidence="5" id="KW-1185">Reference proteome</keyword>
<dbReference type="KEGG" id="qsa:O6P43_016798"/>
<feature type="region of interest" description="Disordered" evidence="3">
    <location>
        <begin position="56"/>
        <end position="127"/>
    </location>
</feature>
<dbReference type="GO" id="GO:0005634">
    <property type="term" value="C:nucleus"/>
    <property type="evidence" value="ECO:0007669"/>
    <property type="project" value="TreeGrafter"/>
</dbReference>
<dbReference type="PANTHER" id="PTHR33142:SF65">
    <property type="entry name" value="CYCLIN-DEPENDENT PROTEIN KINASE INHIBITOR SMR2-LIKE"/>
    <property type="match status" value="1"/>
</dbReference>
<protein>
    <submittedName>
        <fullName evidence="4">Cyclin-dependent protein kinase inhibitor SMR3</fullName>
    </submittedName>
</protein>
<proteinExistence type="predicted"/>
<dbReference type="GO" id="GO:0004860">
    <property type="term" value="F:protein kinase inhibitor activity"/>
    <property type="evidence" value="ECO:0007669"/>
    <property type="project" value="UniProtKB-KW"/>
</dbReference>
<dbReference type="GO" id="GO:0032875">
    <property type="term" value="P:regulation of DNA endoreduplication"/>
    <property type="evidence" value="ECO:0007669"/>
    <property type="project" value="InterPro"/>
</dbReference>
<dbReference type="Proteomes" id="UP001163823">
    <property type="component" value="Chromosome 7"/>
</dbReference>
<dbReference type="PANTHER" id="PTHR33142">
    <property type="entry name" value="CYCLIN-DEPENDENT PROTEIN KINASE INHIBITOR SMR13"/>
    <property type="match status" value="1"/>
</dbReference>
<feature type="compositionally biased region" description="Basic and acidic residues" evidence="3">
    <location>
        <begin position="68"/>
        <end position="84"/>
    </location>
</feature>
<evidence type="ECO:0000313" key="4">
    <source>
        <dbReference type="EMBL" id="KAJ7961449.1"/>
    </source>
</evidence>
<sequence length="127" mass="14706">MYSELEEIFFVSMSNSDCILVKEEQLEADVNNFNIVKKPTLEIQLDECHVEEEEERIVMSKQVESTSLEEKLNVEEDGKDDDGFRTPTSLDQRIPVTKQCPLAPRKPRPSLKRKTFNNITHKNSHPT</sequence>
<evidence type="ECO:0000256" key="3">
    <source>
        <dbReference type="SAM" id="MobiDB-lite"/>
    </source>
</evidence>
<evidence type="ECO:0000313" key="5">
    <source>
        <dbReference type="Proteomes" id="UP001163823"/>
    </source>
</evidence>
<keyword evidence="2" id="KW-0131">Cell cycle</keyword>
<keyword evidence="1 4" id="KW-0649">Protein kinase inhibitor</keyword>
<comment type="caution">
    <text evidence="4">The sequence shown here is derived from an EMBL/GenBank/DDBJ whole genome shotgun (WGS) entry which is preliminary data.</text>
</comment>
<dbReference type="AlphaFoldDB" id="A0AAD7LNL6"/>
<accession>A0AAD7LNL6</accession>
<dbReference type="EMBL" id="JARAOO010000007">
    <property type="protein sequence ID" value="KAJ7961449.1"/>
    <property type="molecule type" value="Genomic_DNA"/>
</dbReference>
<evidence type="ECO:0000256" key="2">
    <source>
        <dbReference type="ARBA" id="ARBA00023306"/>
    </source>
</evidence>
<dbReference type="InterPro" id="IPR040389">
    <property type="entry name" value="SMR"/>
</dbReference>
<evidence type="ECO:0000256" key="1">
    <source>
        <dbReference type="ARBA" id="ARBA00023013"/>
    </source>
</evidence>
<gene>
    <name evidence="4" type="ORF">O6P43_016798</name>
</gene>
<reference evidence="4" key="1">
    <citation type="journal article" date="2023" name="Science">
        <title>Elucidation of the pathway for biosynthesis of saponin adjuvants from the soapbark tree.</title>
        <authorList>
            <person name="Reed J."/>
            <person name="Orme A."/>
            <person name="El-Demerdash A."/>
            <person name="Owen C."/>
            <person name="Martin L.B.B."/>
            <person name="Misra R.C."/>
            <person name="Kikuchi S."/>
            <person name="Rejzek M."/>
            <person name="Martin A.C."/>
            <person name="Harkess A."/>
            <person name="Leebens-Mack J."/>
            <person name="Louveau T."/>
            <person name="Stephenson M.J."/>
            <person name="Osbourn A."/>
        </authorList>
    </citation>
    <scope>NUCLEOTIDE SEQUENCE</scope>
    <source>
        <strain evidence="4">S10</strain>
    </source>
</reference>
<feature type="compositionally biased region" description="Basic residues" evidence="3">
    <location>
        <begin position="105"/>
        <end position="115"/>
    </location>
</feature>
<name>A0AAD7LNL6_QUISA</name>